<feature type="region of interest" description="Disordered" evidence="2">
    <location>
        <begin position="276"/>
        <end position="331"/>
    </location>
</feature>
<evidence type="ECO:0000256" key="2">
    <source>
        <dbReference type="SAM" id="MobiDB-lite"/>
    </source>
</evidence>
<proteinExistence type="predicted"/>
<feature type="compositionally biased region" description="Basic and acidic residues" evidence="2">
    <location>
        <begin position="284"/>
        <end position="301"/>
    </location>
</feature>
<feature type="domain" description="WH2" evidence="3">
    <location>
        <begin position="79"/>
        <end position="104"/>
    </location>
</feature>
<dbReference type="EMBL" id="JBEHCU010002079">
    <property type="protein sequence ID" value="KAL1403087.1"/>
    <property type="molecule type" value="Genomic_DNA"/>
</dbReference>
<sequence>MGPPPDFKKDDVSDKQKEVIEKLKKRPRRRPDWSDMMKEVEQGRKLRHVQCNDRSQPIIHSKSITKVKDQFIFETEKAGVHNVLLKEINAGVKLRTVKCNDRSKPNLEGLRKFRRQMTLEEQLAKSESRANLEAPPPDEEEVDEMDDIDKVRDDLQSTKQLLAMELRNNEALERENKRLAQRVSNLEAELSRERWNPMGGEEKTNITGADAELIKSLKGEAVEAQRQSKQLEEKYQTVAKELDTAYKQTEEQKRKIAELERRLQLITDDDFYLNDQKSISSGGHDSHAPRRSSEAAQKESSPELAADEEEEEEEEEDEEKKAEKAAKRLNREVNMLSARLMRLKEKQEEKHAERQALKYAMKTNQYALKNEQKKYKKLQKEVDKMAAMMKLEDEDEDGEEPKEPPPEEPEEEEEEEEEESEEETESESESGSECESANEAEDAPDEKKKVNLEPRVKRHEGRLASLKKGNYLLQANVDRIKDEINKIREMCCTLQSDLDSVIADLG</sequence>
<gene>
    <name evidence="4" type="ORF">pipiens_019524</name>
</gene>
<accession>A0ABD1DVY0</accession>
<feature type="compositionally biased region" description="Basic and acidic residues" evidence="2">
    <location>
        <begin position="1"/>
        <end position="22"/>
    </location>
</feature>
<name>A0ABD1DVY0_CULPP</name>
<dbReference type="AlphaFoldDB" id="A0ABD1DVY0"/>
<dbReference type="Pfam" id="PF02205">
    <property type="entry name" value="WH2"/>
    <property type="match status" value="1"/>
</dbReference>
<organism evidence="4 5">
    <name type="scientific">Culex pipiens pipiens</name>
    <name type="common">Northern house mosquito</name>
    <dbReference type="NCBI Taxonomy" id="38569"/>
    <lineage>
        <taxon>Eukaryota</taxon>
        <taxon>Metazoa</taxon>
        <taxon>Ecdysozoa</taxon>
        <taxon>Arthropoda</taxon>
        <taxon>Hexapoda</taxon>
        <taxon>Insecta</taxon>
        <taxon>Pterygota</taxon>
        <taxon>Neoptera</taxon>
        <taxon>Endopterygota</taxon>
        <taxon>Diptera</taxon>
        <taxon>Nematocera</taxon>
        <taxon>Culicoidea</taxon>
        <taxon>Culicidae</taxon>
        <taxon>Culicinae</taxon>
        <taxon>Culicini</taxon>
        <taxon>Culex</taxon>
        <taxon>Culex</taxon>
    </lineage>
</organism>
<evidence type="ECO:0000259" key="3">
    <source>
        <dbReference type="Pfam" id="PF02205"/>
    </source>
</evidence>
<feature type="region of interest" description="Disordered" evidence="2">
    <location>
        <begin position="122"/>
        <end position="145"/>
    </location>
</feature>
<feature type="compositionally biased region" description="Basic and acidic residues" evidence="2">
    <location>
        <begin position="445"/>
        <end position="455"/>
    </location>
</feature>
<evidence type="ECO:0000313" key="5">
    <source>
        <dbReference type="Proteomes" id="UP001562425"/>
    </source>
</evidence>
<evidence type="ECO:0000313" key="4">
    <source>
        <dbReference type="EMBL" id="KAL1403087.1"/>
    </source>
</evidence>
<evidence type="ECO:0000256" key="1">
    <source>
        <dbReference type="SAM" id="Coils"/>
    </source>
</evidence>
<dbReference type="Proteomes" id="UP001562425">
    <property type="component" value="Unassembled WGS sequence"/>
</dbReference>
<protein>
    <recommendedName>
        <fullName evidence="3">WH2 domain-containing protein</fullName>
    </recommendedName>
</protein>
<feature type="compositionally biased region" description="Basic and acidic residues" evidence="2">
    <location>
        <begin position="370"/>
        <end position="384"/>
    </location>
</feature>
<comment type="caution">
    <text evidence="4">The sequence shown here is derived from an EMBL/GenBank/DDBJ whole genome shotgun (WGS) entry which is preliminary data.</text>
</comment>
<feature type="region of interest" description="Disordered" evidence="2">
    <location>
        <begin position="1"/>
        <end position="36"/>
    </location>
</feature>
<feature type="compositionally biased region" description="Acidic residues" evidence="2">
    <location>
        <begin position="305"/>
        <end position="318"/>
    </location>
</feature>
<feature type="compositionally biased region" description="Acidic residues" evidence="2">
    <location>
        <begin position="136"/>
        <end position="145"/>
    </location>
</feature>
<dbReference type="InterPro" id="IPR003124">
    <property type="entry name" value="WH2_dom"/>
</dbReference>
<keyword evidence="1" id="KW-0175">Coiled coil</keyword>
<feature type="region of interest" description="Disordered" evidence="2">
    <location>
        <begin position="365"/>
        <end position="456"/>
    </location>
</feature>
<feature type="compositionally biased region" description="Acidic residues" evidence="2">
    <location>
        <begin position="392"/>
        <end position="444"/>
    </location>
</feature>
<reference evidence="4 5" key="1">
    <citation type="submission" date="2024-05" db="EMBL/GenBank/DDBJ databases">
        <title>Culex pipiens pipiens assembly and annotation.</title>
        <authorList>
            <person name="Alout H."/>
            <person name="Durand T."/>
        </authorList>
    </citation>
    <scope>NUCLEOTIDE SEQUENCE [LARGE SCALE GENOMIC DNA]</scope>
    <source>
        <strain evidence="4">HA-2024</strain>
        <tissue evidence="4">Whole body</tissue>
    </source>
</reference>
<keyword evidence="5" id="KW-1185">Reference proteome</keyword>
<feature type="coiled-coil region" evidence="1">
    <location>
        <begin position="155"/>
        <end position="269"/>
    </location>
</feature>
<feature type="compositionally biased region" description="Basic and acidic residues" evidence="2">
    <location>
        <begin position="319"/>
        <end position="331"/>
    </location>
</feature>